<feature type="transmembrane region" description="Helical" evidence="1">
    <location>
        <begin position="48"/>
        <end position="64"/>
    </location>
</feature>
<reference evidence="2 3" key="1">
    <citation type="submission" date="2015-01" db="EMBL/GenBank/DDBJ databases">
        <authorList>
            <person name="Xiang T."/>
            <person name="Song Y."/>
            <person name="Huang L."/>
            <person name="Wang B."/>
            <person name="Wu P."/>
        </authorList>
    </citation>
    <scope>NUCLEOTIDE SEQUENCE [LARGE SCALE GENOMIC DNA]</scope>
    <source>
        <strain evidence="2 3">CcD93</strain>
    </source>
</reference>
<accession>A0A0B7IKP8</accession>
<dbReference type="AlphaFoldDB" id="A0A0B7IKP8"/>
<gene>
    <name evidence="2" type="ORF">CCAND93_250005</name>
</gene>
<keyword evidence="1" id="KW-0472">Membrane</keyword>
<feature type="transmembrane region" description="Helical" evidence="1">
    <location>
        <begin position="15"/>
        <end position="36"/>
    </location>
</feature>
<sequence length="148" mass="17587">MKEIKFFNNYNVKSFRFWLFVFSGIAMVMLLLEMFFLEDSILRPYVRISAYLGFSLYYLTPFLYRNSVEWNKKGITLKLNTLIFTRTFSFEDIQSVEFSENELKVVKTNDVVRTLDLTGIAPESIERLKAIFLKCHVKFHSEAFLLNF</sequence>
<name>A0A0B7IKP8_9FLAO</name>
<dbReference type="RefSeq" id="WP_042007135.1">
    <property type="nucleotide sequence ID" value="NZ_CDOL01000168.1"/>
</dbReference>
<keyword evidence="1" id="KW-0812">Transmembrane</keyword>
<evidence type="ECO:0000313" key="2">
    <source>
        <dbReference type="EMBL" id="CEN52461.1"/>
    </source>
</evidence>
<dbReference type="OrthoDB" id="1433813at2"/>
<evidence type="ECO:0000313" key="3">
    <source>
        <dbReference type="Proteomes" id="UP000038200"/>
    </source>
</evidence>
<proteinExistence type="predicted"/>
<keyword evidence="1" id="KW-1133">Transmembrane helix</keyword>
<evidence type="ECO:0000256" key="1">
    <source>
        <dbReference type="SAM" id="Phobius"/>
    </source>
</evidence>
<protein>
    <submittedName>
        <fullName evidence="2">Uncharacterized protein</fullName>
    </submittedName>
</protein>
<dbReference type="EMBL" id="CDOL01000168">
    <property type="protein sequence ID" value="CEN52461.1"/>
    <property type="molecule type" value="Genomic_DNA"/>
</dbReference>
<organism evidence="2 3">
    <name type="scientific">Capnocytophaga canis</name>
    <dbReference type="NCBI Taxonomy" id="1848903"/>
    <lineage>
        <taxon>Bacteria</taxon>
        <taxon>Pseudomonadati</taxon>
        <taxon>Bacteroidota</taxon>
        <taxon>Flavobacteriia</taxon>
        <taxon>Flavobacteriales</taxon>
        <taxon>Flavobacteriaceae</taxon>
        <taxon>Capnocytophaga</taxon>
    </lineage>
</organism>
<dbReference type="STRING" id="1848903.CCAND38_550004"/>
<dbReference type="Proteomes" id="UP000038200">
    <property type="component" value="Unassembled WGS sequence"/>
</dbReference>